<evidence type="ECO:0000256" key="1">
    <source>
        <dbReference type="SAM" id="MobiDB-lite"/>
    </source>
</evidence>
<keyword evidence="3" id="KW-1185">Reference proteome</keyword>
<name>A0ABY7D5M8_9BASI</name>
<dbReference type="RefSeq" id="XP_053027132.1">
    <property type="nucleotide sequence ID" value="XM_053163180.1"/>
</dbReference>
<feature type="region of interest" description="Disordered" evidence="1">
    <location>
        <begin position="274"/>
        <end position="299"/>
    </location>
</feature>
<evidence type="ECO:0000313" key="2">
    <source>
        <dbReference type="EMBL" id="WAQ91577.1"/>
    </source>
</evidence>
<accession>A0ABY7D5M8</accession>
<organism evidence="2 3">
    <name type="scientific">Puccinia triticina</name>
    <dbReference type="NCBI Taxonomy" id="208348"/>
    <lineage>
        <taxon>Eukaryota</taxon>
        <taxon>Fungi</taxon>
        <taxon>Dikarya</taxon>
        <taxon>Basidiomycota</taxon>
        <taxon>Pucciniomycotina</taxon>
        <taxon>Pucciniomycetes</taxon>
        <taxon>Pucciniales</taxon>
        <taxon>Pucciniaceae</taxon>
        <taxon>Puccinia</taxon>
    </lineage>
</organism>
<protein>
    <submittedName>
        <fullName evidence="2">Uncharacterized protein</fullName>
    </submittedName>
</protein>
<sequence length="299" mass="32263">MAGIQPQQGASTEEPPEAAEEAVDEVPDLNPPKKTKKGAGQKEASRKIATRSTSKVPEEPNQPLAAQPSERDGWEELLMDVGIQTGKGAYKPEEQSDITTNDQTSKKRGRPGSASNPVVADEEATRSRTQGAVPAWKIQETLVTMVERAMKAEADGDMALAGRLYDIGAGLGRAVPTKTQAVADRDERSTKQPYPAVPGLKVPVPVTKGNDSANCYKERQQSEVTKSSGTTTKIRSNQTSKEELRQTLQRVKRGMGTAVKSKVKGGIRATDTTRDMAKETAEETVVETETEGTFSRLQI</sequence>
<proteinExistence type="predicted"/>
<feature type="region of interest" description="Disordered" evidence="1">
    <location>
        <begin position="178"/>
        <end position="244"/>
    </location>
</feature>
<reference evidence="2" key="1">
    <citation type="submission" date="2022-10" db="EMBL/GenBank/DDBJ databases">
        <title>Puccinia triticina Genome sequencing and assembly.</title>
        <authorList>
            <person name="Li C."/>
        </authorList>
    </citation>
    <scope>NUCLEOTIDE SEQUENCE</scope>
    <source>
        <strain evidence="2">Pt15</strain>
    </source>
</reference>
<dbReference type="Proteomes" id="UP001164743">
    <property type="component" value="Chromosome 14A"/>
</dbReference>
<feature type="region of interest" description="Disordered" evidence="1">
    <location>
        <begin position="1"/>
        <end position="132"/>
    </location>
</feature>
<feature type="compositionally biased region" description="Polar residues" evidence="1">
    <location>
        <begin position="222"/>
        <end position="239"/>
    </location>
</feature>
<feature type="compositionally biased region" description="Polar residues" evidence="1">
    <location>
        <begin position="1"/>
        <end position="11"/>
    </location>
</feature>
<dbReference type="EMBL" id="CP110434">
    <property type="protein sequence ID" value="WAQ91577.1"/>
    <property type="molecule type" value="Genomic_DNA"/>
</dbReference>
<gene>
    <name evidence="2" type="ORF">PtA15_14A461</name>
</gene>
<dbReference type="GeneID" id="77804075"/>
<evidence type="ECO:0000313" key="3">
    <source>
        <dbReference type="Proteomes" id="UP001164743"/>
    </source>
</evidence>
<feature type="compositionally biased region" description="Acidic residues" evidence="1">
    <location>
        <begin position="14"/>
        <end position="27"/>
    </location>
</feature>